<dbReference type="AlphaFoldDB" id="A0A1G8UGR2"/>
<dbReference type="GO" id="GO:0005886">
    <property type="term" value="C:plasma membrane"/>
    <property type="evidence" value="ECO:0007669"/>
    <property type="project" value="UniProtKB-SubCell"/>
</dbReference>
<feature type="transmembrane region" description="Helical" evidence="7">
    <location>
        <begin position="354"/>
        <end position="379"/>
    </location>
</feature>
<dbReference type="Pfam" id="PF06808">
    <property type="entry name" value="DctM"/>
    <property type="match status" value="1"/>
</dbReference>
<dbReference type="InterPro" id="IPR010656">
    <property type="entry name" value="DctM"/>
</dbReference>
<dbReference type="PIRSF" id="PIRSF006066">
    <property type="entry name" value="HI0050"/>
    <property type="match status" value="1"/>
</dbReference>
<feature type="transmembrane region" description="Helical" evidence="7">
    <location>
        <begin position="6"/>
        <end position="34"/>
    </location>
</feature>
<protein>
    <submittedName>
        <fullName evidence="9">C4-dicarboxylate transporter, DctM subunit</fullName>
    </submittedName>
</protein>
<dbReference type="RefSeq" id="WP_093193971.1">
    <property type="nucleotide sequence ID" value="NZ_FNEV01000006.1"/>
</dbReference>
<dbReference type="STRING" id="86666.SAMN04490247_2257"/>
<keyword evidence="2" id="KW-1003">Cell membrane</keyword>
<dbReference type="Proteomes" id="UP000199225">
    <property type="component" value="Unassembled WGS sequence"/>
</dbReference>
<dbReference type="GO" id="GO:0022857">
    <property type="term" value="F:transmembrane transporter activity"/>
    <property type="evidence" value="ECO:0007669"/>
    <property type="project" value="TreeGrafter"/>
</dbReference>
<accession>A0A1G8UGR2</accession>
<feature type="transmembrane region" description="Helical" evidence="7">
    <location>
        <begin position="239"/>
        <end position="255"/>
    </location>
</feature>
<proteinExistence type="predicted"/>
<evidence type="ECO:0000313" key="10">
    <source>
        <dbReference type="Proteomes" id="UP000199225"/>
    </source>
</evidence>
<evidence type="ECO:0000256" key="1">
    <source>
        <dbReference type="ARBA" id="ARBA00004429"/>
    </source>
</evidence>
<feature type="transmembrane region" description="Helical" evidence="7">
    <location>
        <begin position="311"/>
        <end position="342"/>
    </location>
</feature>
<gene>
    <name evidence="9" type="ORF">SAMN04490247_2257</name>
</gene>
<dbReference type="EMBL" id="FNEV01000006">
    <property type="protein sequence ID" value="SDJ53026.1"/>
    <property type="molecule type" value="Genomic_DNA"/>
</dbReference>
<evidence type="ECO:0000259" key="8">
    <source>
        <dbReference type="Pfam" id="PF06808"/>
    </source>
</evidence>
<dbReference type="OrthoDB" id="9785600at2"/>
<feature type="transmembrane region" description="Helical" evidence="7">
    <location>
        <begin position="46"/>
        <end position="68"/>
    </location>
</feature>
<feature type="domain" description="TRAP C4-dicarboxylate transport system permease DctM subunit" evidence="8">
    <location>
        <begin position="6"/>
        <end position="414"/>
    </location>
</feature>
<dbReference type="NCBIfam" id="TIGR00786">
    <property type="entry name" value="dctM"/>
    <property type="match status" value="1"/>
</dbReference>
<keyword evidence="3" id="KW-0997">Cell inner membrane</keyword>
<feature type="transmembrane region" description="Helical" evidence="7">
    <location>
        <begin position="170"/>
        <end position="192"/>
    </location>
</feature>
<evidence type="ECO:0000256" key="5">
    <source>
        <dbReference type="ARBA" id="ARBA00022989"/>
    </source>
</evidence>
<keyword evidence="4 7" id="KW-0812">Transmembrane</keyword>
<reference evidence="10" key="1">
    <citation type="submission" date="2016-10" db="EMBL/GenBank/DDBJ databases">
        <authorList>
            <person name="Varghese N."/>
            <person name="Submissions S."/>
        </authorList>
    </citation>
    <scope>NUCLEOTIDE SEQUENCE [LARGE SCALE GENOMIC DNA]</scope>
    <source>
        <strain evidence="10">DSM 4771</strain>
    </source>
</reference>
<sequence>MVSLLLILIIIFLFSSTPIFVALGLSSFLSVVFMSDIQPMILIQRLFGGLDQFALMALPFFILAANIMDVGGLSKRILRWSRAMVGHITGGVAMTTQVSSMFFGALSGSSPATVIAIGKIMYPELLRKKYDKSFASGLLASSGAVSLIIPPSITLIIFGSVTGVSVGSLFIAGIGAGIIYGFSSIAYIYFYAKKNNLPRDKRASLKEVFTATGKAFWALLIPVIILGGIYSGIFTPTEAAGVSAVYALFVSVFIYKEMDWKSFYRTLVDSAITTAQVLVLVAAAQVLGWILTRGGVPQQIAGYIAENIDSVIIFLLLINVVLLVLGMFMEGVAAITILAPLIYPSALSMGVDPVHLGVIMIANLAVGMYTPPFGINIFVTQTITKLNMVEMLPGLMRFFVVNVIALLIITYVPQSSLFLVDLLQD</sequence>
<evidence type="ECO:0000256" key="6">
    <source>
        <dbReference type="ARBA" id="ARBA00023136"/>
    </source>
</evidence>
<evidence type="ECO:0000313" key="9">
    <source>
        <dbReference type="EMBL" id="SDJ53026.1"/>
    </source>
</evidence>
<feature type="transmembrane region" description="Helical" evidence="7">
    <location>
        <begin position="213"/>
        <end position="233"/>
    </location>
</feature>
<evidence type="ECO:0000256" key="2">
    <source>
        <dbReference type="ARBA" id="ARBA00022475"/>
    </source>
</evidence>
<evidence type="ECO:0000256" key="3">
    <source>
        <dbReference type="ARBA" id="ARBA00022519"/>
    </source>
</evidence>
<feature type="transmembrane region" description="Helical" evidence="7">
    <location>
        <begin position="399"/>
        <end position="420"/>
    </location>
</feature>
<organism evidence="9 10">
    <name type="scientific">Salimicrobium halophilum</name>
    <dbReference type="NCBI Taxonomy" id="86666"/>
    <lineage>
        <taxon>Bacteria</taxon>
        <taxon>Bacillati</taxon>
        <taxon>Bacillota</taxon>
        <taxon>Bacilli</taxon>
        <taxon>Bacillales</taxon>
        <taxon>Bacillaceae</taxon>
        <taxon>Salimicrobium</taxon>
    </lineage>
</organism>
<dbReference type="InterPro" id="IPR004681">
    <property type="entry name" value="TRAP_DctM"/>
</dbReference>
<evidence type="ECO:0000256" key="7">
    <source>
        <dbReference type="SAM" id="Phobius"/>
    </source>
</evidence>
<keyword evidence="6 7" id="KW-0472">Membrane</keyword>
<feature type="transmembrane region" description="Helical" evidence="7">
    <location>
        <begin position="267"/>
        <end position="291"/>
    </location>
</feature>
<feature type="transmembrane region" description="Helical" evidence="7">
    <location>
        <begin position="134"/>
        <end position="158"/>
    </location>
</feature>
<dbReference type="PANTHER" id="PTHR33362">
    <property type="entry name" value="SIALIC ACID TRAP TRANSPORTER PERMEASE PROTEIN SIAT-RELATED"/>
    <property type="match status" value="1"/>
</dbReference>
<name>A0A1G8UGR2_9BACI</name>
<dbReference type="PANTHER" id="PTHR33362:SF3">
    <property type="entry name" value="SIALIC ACID TRAP TRANSPORTER PERMEASE PROTEIN SIAT"/>
    <property type="match status" value="1"/>
</dbReference>
<keyword evidence="5 7" id="KW-1133">Transmembrane helix</keyword>
<evidence type="ECO:0000256" key="4">
    <source>
        <dbReference type="ARBA" id="ARBA00022692"/>
    </source>
</evidence>
<comment type="subcellular location">
    <subcellularLocation>
        <location evidence="1">Cell inner membrane</location>
        <topology evidence="1">Multi-pass membrane protein</topology>
    </subcellularLocation>
</comment>
<keyword evidence="10" id="KW-1185">Reference proteome</keyword>